<evidence type="ECO:0000256" key="3">
    <source>
        <dbReference type="ARBA" id="ARBA00023163"/>
    </source>
</evidence>
<dbReference type="InterPro" id="IPR001647">
    <property type="entry name" value="HTH_TetR"/>
</dbReference>
<evidence type="ECO:0000256" key="1">
    <source>
        <dbReference type="ARBA" id="ARBA00023015"/>
    </source>
</evidence>
<dbReference type="PANTHER" id="PTHR47506:SF1">
    <property type="entry name" value="HTH-TYPE TRANSCRIPTIONAL REGULATOR YJDC"/>
    <property type="match status" value="1"/>
</dbReference>
<dbReference type="Gene3D" id="1.10.10.60">
    <property type="entry name" value="Homeodomain-like"/>
    <property type="match status" value="1"/>
</dbReference>
<keyword evidence="7" id="KW-1185">Reference proteome</keyword>
<feature type="DNA-binding region" description="H-T-H motif" evidence="4">
    <location>
        <begin position="92"/>
        <end position="111"/>
    </location>
</feature>
<evidence type="ECO:0000256" key="2">
    <source>
        <dbReference type="ARBA" id="ARBA00023125"/>
    </source>
</evidence>
<keyword evidence="1" id="KW-0805">Transcription regulation</keyword>
<dbReference type="AlphaFoldDB" id="A0A4Q0YU90"/>
<dbReference type="PROSITE" id="PS01081">
    <property type="entry name" value="HTH_TETR_1"/>
    <property type="match status" value="1"/>
</dbReference>
<dbReference type="GO" id="GO:0003677">
    <property type="term" value="F:DNA binding"/>
    <property type="evidence" value="ECO:0007669"/>
    <property type="project" value="UniProtKB-UniRule"/>
</dbReference>
<dbReference type="InterPro" id="IPR009057">
    <property type="entry name" value="Homeodomain-like_sf"/>
</dbReference>
<proteinExistence type="predicted"/>
<keyword evidence="2 4" id="KW-0238">DNA-binding</keyword>
<dbReference type="SUPFAM" id="SSF46689">
    <property type="entry name" value="Homeodomain-like"/>
    <property type="match status" value="1"/>
</dbReference>
<dbReference type="PROSITE" id="PS50977">
    <property type="entry name" value="HTH_TETR_2"/>
    <property type="match status" value="1"/>
</dbReference>
<protein>
    <submittedName>
        <fullName evidence="6">TetR family transcriptional regulator</fullName>
    </submittedName>
</protein>
<evidence type="ECO:0000256" key="4">
    <source>
        <dbReference type="PROSITE-ProRule" id="PRU00335"/>
    </source>
</evidence>
<evidence type="ECO:0000313" key="6">
    <source>
        <dbReference type="EMBL" id="RXJ74820.1"/>
    </source>
</evidence>
<gene>
    <name evidence="6" type="ORF">CS022_00950</name>
</gene>
<dbReference type="SUPFAM" id="SSF48498">
    <property type="entry name" value="Tetracyclin repressor-like, C-terminal domain"/>
    <property type="match status" value="1"/>
</dbReference>
<comment type="caution">
    <text evidence="6">The sequence shown here is derived from an EMBL/GenBank/DDBJ whole genome shotgun (WGS) entry which is preliminary data.</text>
</comment>
<dbReference type="InterPro" id="IPR036271">
    <property type="entry name" value="Tet_transcr_reg_TetR-rel_C_sf"/>
</dbReference>
<keyword evidence="3" id="KW-0804">Transcription</keyword>
<dbReference type="PRINTS" id="PR00455">
    <property type="entry name" value="HTHTETR"/>
</dbReference>
<dbReference type="InterPro" id="IPR023772">
    <property type="entry name" value="DNA-bd_HTH_TetR-type_CS"/>
</dbReference>
<evidence type="ECO:0000313" key="7">
    <source>
        <dbReference type="Proteomes" id="UP000290287"/>
    </source>
</evidence>
<dbReference type="PANTHER" id="PTHR47506">
    <property type="entry name" value="TRANSCRIPTIONAL REGULATORY PROTEIN"/>
    <property type="match status" value="1"/>
</dbReference>
<reference evidence="6 7" key="1">
    <citation type="submission" date="2017-10" db="EMBL/GenBank/DDBJ databases">
        <title>Nyctiphanis sp. nov., isolated from the stomach of the euphausiid Nyctiphanes simplex (Hansen, 1911) in the Gulf of California.</title>
        <authorList>
            <person name="Gomez-Gil B."/>
            <person name="Aguilar-Mendez M."/>
            <person name="Lopez-Cortes A."/>
            <person name="Gomez-Gutierrez J."/>
            <person name="Roque A."/>
            <person name="Lang E."/>
            <person name="Gonzalez-Castillo A."/>
        </authorList>
    </citation>
    <scope>NUCLEOTIDE SEQUENCE [LARGE SCALE GENOMIC DNA]</scope>
    <source>
        <strain evidence="6 7">CAIM 600</strain>
    </source>
</reference>
<sequence>MKSHFNLLVLTLLTINSIPIGKLNDYLLIGTIKSTMSVKIYFIDIRFIFRRSMVRFGKEVKMAAGRKCEFCKEQALDAAMKVFWEKGFLGASLSELTQAMGINKPSMYAAFGNKEQLFVAATDYFAERHGSQACRNLQQSEGTVKERMKVYLSTVSDMQNQPGLPPGCFIAQAIGESVGGSLPAAALSAIQKASGISWSFLTDFFQHEIDAGRLSDSKSAEVYTRYTLTAIQGMASMARSGVPRHKMNDVIDLTLLAFED</sequence>
<name>A0A4Q0YU90_9GAMM</name>
<dbReference type="Proteomes" id="UP000290287">
    <property type="component" value="Unassembled WGS sequence"/>
</dbReference>
<feature type="domain" description="HTH tetR-type" evidence="5">
    <location>
        <begin position="69"/>
        <end position="129"/>
    </location>
</feature>
<dbReference type="Gene3D" id="1.10.357.10">
    <property type="entry name" value="Tetracycline Repressor, domain 2"/>
    <property type="match status" value="1"/>
</dbReference>
<accession>A0A4Q0YU90</accession>
<organism evidence="6 7">
    <name type="scientific">Veronia nyctiphanis</name>
    <dbReference type="NCBI Taxonomy" id="1278244"/>
    <lineage>
        <taxon>Bacteria</taxon>
        <taxon>Pseudomonadati</taxon>
        <taxon>Pseudomonadota</taxon>
        <taxon>Gammaproteobacteria</taxon>
        <taxon>Vibrionales</taxon>
        <taxon>Vibrionaceae</taxon>
        <taxon>Veronia</taxon>
    </lineage>
</organism>
<evidence type="ECO:0000259" key="5">
    <source>
        <dbReference type="PROSITE" id="PS50977"/>
    </source>
</evidence>
<dbReference type="EMBL" id="PEIB01000001">
    <property type="protein sequence ID" value="RXJ74820.1"/>
    <property type="molecule type" value="Genomic_DNA"/>
</dbReference>
<dbReference type="Pfam" id="PF00440">
    <property type="entry name" value="TetR_N"/>
    <property type="match status" value="1"/>
</dbReference>